<dbReference type="RefSeq" id="WP_007473206.1">
    <property type="nucleotide sequence ID" value="NZ_KQ130615.1"/>
</dbReference>
<evidence type="ECO:0000256" key="1">
    <source>
        <dbReference type="ARBA" id="ARBA00001954"/>
    </source>
</evidence>
<dbReference type="PROSITE" id="PS00082">
    <property type="entry name" value="EXTRADIOL_DIOXYGENAS"/>
    <property type="match status" value="1"/>
</dbReference>
<dbReference type="Pfam" id="PF00903">
    <property type="entry name" value="Glyoxalase"/>
    <property type="match status" value="2"/>
</dbReference>
<dbReference type="SUPFAM" id="SSF54593">
    <property type="entry name" value="Glyoxalase/Bleomycin resistance protein/Dihydroxybiphenyl dioxygenase"/>
    <property type="match status" value="2"/>
</dbReference>
<accession>A0A0J8GFB8</accession>
<comment type="cofactor">
    <cofactor evidence="1 8">
        <name>Fe(2+)</name>
        <dbReference type="ChEBI" id="CHEBI:29033"/>
    </cofactor>
</comment>
<gene>
    <name evidence="10" type="ORF">X560_1213</name>
</gene>
<evidence type="ECO:0000313" key="11">
    <source>
        <dbReference type="Proteomes" id="UP000052258"/>
    </source>
</evidence>
<dbReference type="PANTHER" id="PTHR43279">
    <property type="entry name" value="CATECHOL-2,3-DIOXYGENASE"/>
    <property type="match status" value="1"/>
</dbReference>
<evidence type="ECO:0000256" key="6">
    <source>
        <dbReference type="ARBA" id="ARBA00023002"/>
    </source>
</evidence>
<evidence type="ECO:0000256" key="5">
    <source>
        <dbReference type="ARBA" id="ARBA00022964"/>
    </source>
</evidence>
<dbReference type="Gene3D" id="3.10.180.10">
    <property type="entry name" value="2,3-Dihydroxybiphenyl 1,2-Dioxygenase, domain 1"/>
    <property type="match status" value="2"/>
</dbReference>
<protein>
    <submittedName>
        <fullName evidence="10">Glyoxalase</fullName>
    </submittedName>
</protein>
<dbReference type="InterPro" id="IPR037523">
    <property type="entry name" value="VOC_core"/>
</dbReference>
<keyword evidence="6 8" id="KW-0560">Oxidoreductase</keyword>
<dbReference type="EMBL" id="AZHO01000014">
    <property type="protein sequence ID" value="KMT59684.1"/>
    <property type="molecule type" value="Genomic_DNA"/>
</dbReference>
<comment type="caution">
    <text evidence="10">The sequence shown here is derived from an EMBL/GenBank/DDBJ whole genome shotgun (WGS) entry which is preliminary data.</text>
</comment>
<feature type="domain" description="VOC" evidence="9">
    <location>
        <begin position="6"/>
        <end position="124"/>
    </location>
</feature>
<evidence type="ECO:0000313" key="10">
    <source>
        <dbReference type="EMBL" id="KMT59684.1"/>
    </source>
</evidence>
<evidence type="ECO:0000256" key="7">
    <source>
        <dbReference type="ARBA" id="ARBA00023004"/>
    </source>
</evidence>
<evidence type="ECO:0000256" key="2">
    <source>
        <dbReference type="ARBA" id="ARBA00008784"/>
    </source>
</evidence>
<keyword evidence="7 8" id="KW-0408">Iron</keyword>
<sequence>MSENFKLGEVVLNVQDLAKMTTFYSDVIGLVKLNETERSAAFGAKKDGEVLLVLEELKNGKTPSSPRTGLFHIAFLLPSREALGDMLIHLVKSKYPLDGAGDHAYSEALYLSDPEGNGIELYRDRPFDDWRVTEDGKYPAVTEEVDIDAIIDAASRAPFQKIHPETKMGHIHLQARDMDKTEDFYSGILGLNVPTKIPTARFFADGSYHHHIGSNNWAGSSLSERLPEETGLAYFTILTSHFLEWKSALNAKGILMDESSSSLKLKDPNGIFIEIREIS</sequence>
<evidence type="ECO:0000259" key="9">
    <source>
        <dbReference type="PROSITE" id="PS51819"/>
    </source>
</evidence>
<dbReference type="InterPro" id="IPR000486">
    <property type="entry name" value="Xdiol_ring_cleave_dOase_1/2"/>
</dbReference>
<dbReference type="PANTHER" id="PTHR43279:SF1">
    <property type="entry name" value="CATECHOL-2,3-DIOXYGENASE"/>
    <property type="match status" value="1"/>
</dbReference>
<reference evidence="10 11" key="1">
    <citation type="journal article" date="2015" name="Genome Biol. Evol.">
        <title>Comparative Genomics of Listeria Sensu Lato: Genus-Wide Differences in Evolutionary Dynamics and the Progressive Gain of Complex, Potentially Pathogenicity-Related Traits through Lateral Gene Transfer.</title>
        <authorList>
            <person name="Chiara M."/>
            <person name="Caruso M."/>
            <person name="D'Erchia A.M."/>
            <person name="Manzari C."/>
            <person name="Fraccalvieri R."/>
            <person name="Goffredo E."/>
            <person name="Latorre L."/>
            <person name="Miccolupo A."/>
            <person name="Padalino I."/>
            <person name="Santagada G."/>
            <person name="Chiocco D."/>
            <person name="Pesole G."/>
            <person name="Horner D.S."/>
            <person name="Parisi A."/>
        </authorList>
    </citation>
    <scope>NUCLEOTIDE SEQUENCE [LARGE SCALE GENOMIC DNA]</scope>
    <source>
        <strain evidence="10 11">1991</strain>
    </source>
</reference>
<keyword evidence="4 8" id="KW-0058">Aromatic hydrocarbons catabolism</keyword>
<dbReference type="AlphaFoldDB" id="A0A0J8GFB8"/>
<dbReference type="InterPro" id="IPR029068">
    <property type="entry name" value="Glyas_Bleomycin-R_OHBP_Dase"/>
</dbReference>
<keyword evidence="11" id="KW-1185">Reference proteome</keyword>
<organism evidence="10 11">
    <name type="scientific">Listeria fleischmannii 1991</name>
    <dbReference type="NCBI Taxonomy" id="1430899"/>
    <lineage>
        <taxon>Bacteria</taxon>
        <taxon>Bacillati</taxon>
        <taxon>Bacillota</taxon>
        <taxon>Bacilli</taxon>
        <taxon>Bacillales</taxon>
        <taxon>Listeriaceae</taxon>
        <taxon>Listeria</taxon>
    </lineage>
</organism>
<dbReference type="GO" id="GO:0008198">
    <property type="term" value="F:ferrous iron binding"/>
    <property type="evidence" value="ECO:0007669"/>
    <property type="project" value="InterPro"/>
</dbReference>
<dbReference type="PROSITE" id="PS51819">
    <property type="entry name" value="VOC"/>
    <property type="match status" value="1"/>
</dbReference>
<comment type="similarity">
    <text evidence="2 8">Belongs to the extradiol ring-cleavage dioxygenase family.</text>
</comment>
<dbReference type="GO" id="GO:0051213">
    <property type="term" value="F:dioxygenase activity"/>
    <property type="evidence" value="ECO:0007669"/>
    <property type="project" value="UniProtKB-KW"/>
</dbReference>
<evidence type="ECO:0000256" key="8">
    <source>
        <dbReference type="RuleBase" id="RU000683"/>
    </source>
</evidence>
<dbReference type="Proteomes" id="UP000052258">
    <property type="component" value="Unassembled WGS sequence"/>
</dbReference>
<dbReference type="InterPro" id="IPR004360">
    <property type="entry name" value="Glyas_Fos-R_dOase_dom"/>
</dbReference>
<name>A0A0J8GFB8_9LIST</name>
<evidence type="ECO:0000256" key="3">
    <source>
        <dbReference type="ARBA" id="ARBA00022723"/>
    </source>
</evidence>
<evidence type="ECO:0000256" key="4">
    <source>
        <dbReference type="ARBA" id="ARBA00022797"/>
    </source>
</evidence>
<dbReference type="OrthoDB" id="9792626at2"/>
<keyword evidence="5 8" id="KW-0223">Dioxygenase</keyword>
<dbReference type="PATRIC" id="fig|1430899.3.peg.1409"/>
<proteinExistence type="inferred from homology"/>
<keyword evidence="3" id="KW-0479">Metal-binding</keyword>